<evidence type="ECO:0000256" key="1">
    <source>
        <dbReference type="SAM" id="Phobius"/>
    </source>
</evidence>
<evidence type="ECO:0000313" key="3">
    <source>
        <dbReference type="Proteomes" id="UP001158066"/>
    </source>
</evidence>
<keyword evidence="3" id="KW-1185">Reference proteome</keyword>
<dbReference type="Proteomes" id="UP001158066">
    <property type="component" value="Unassembled WGS sequence"/>
</dbReference>
<evidence type="ECO:0008006" key="4">
    <source>
        <dbReference type="Google" id="ProtNLM"/>
    </source>
</evidence>
<accession>A0AA46AHE4</accession>
<comment type="caution">
    <text evidence="2">The sequence shown here is derived from an EMBL/GenBank/DDBJ whole genome shotgun (WGS) entry which is preliminary data.</text>
</comment>
<keyword evidence="1" id="KW-1133">Transmembrane helix</keyword>
<dbReference type="RefSeq" id="WP_283407489.1">
    <property type="nucleotide sequence ID" value="NZ_FXUF01000001.1"/>
</dbReference>
<proteinExistence type="predicted"/>
<dbReference type="AlphaFoldDB" id="A0AA46AHE4"/>
<gene>
    <name evidence="2" type="ORF">SAMN06296020_101127</name>
</gene>
<keyword evidence="1" id="KW-0472">Membrane</keyword>
<reference evidence="2" key="1">
    <citation type="submission" date="2017-05" db="EMBL/GenBank/DDBJ databases">
        <authorList>
            <person name="Varghese N."/>
            <person name="Submissions S."/>
        </authorList>
    </citation>
    <scope>NUCLEOTIDE SEQUENCE</scope>
    <source>
        <strain evidence="2">Su22</strain>
    </source>
</reference>
<sequence length="130" mass="14876">MNWLQRWMVGRAGGDHFSLFLLVSAAVINLIGRWAGLSLLVMVGYTALLVGIYRTFSKNVYQRRLENQKFLKAVGPIIDKVGFLNRRRQDAKTHHYFQCVNCKKTLRVPKGKGKVRVTCPACKNQVVRKI</sequence>
<keyword evidence="1" id="KW-0812">Transmembrane</keyword>
<evidence type="ECO:0000313" key="2">
    <source>
        <dbReference type="EMBL" id="SMP38627.1"/>
    </source>
</evidence>
<feature type="transmembrane region" description="Helical" evidence="1">
    <location>
        <begin position="37"/>
        <end position="56"/>
    </location>
</feature>
<organism evidence="2 3">
    <name type="scientific">Anoxynatronum buryatiense</name>
    <dbReference type="NCBI Taxonomy" id="489973"/>
    <lineage>
        <taxon>Bacteria</taxon>
        <taxon>Bacillati</taxon>
        <taxon>Bacillota</taxon>
        <taxon>Clostridia</taxon>
        <taxon>Eubacteriales</taxon>
        <taxon>Clostridiaceae</taxon>
        <taxon>Anoxynatronum</taxon>
    </lineage>
</organism>
<feature type="transmembrane region" description="Helical" evidence="1">
    <location>
        <begin position="12"/>
        <end position="31"/>
    </location>
</feature>
<dbReference type="EMBL" id="FXUF01000001">
    <property type="protein sequence ID" value="SMP38627.1"/>
    <property type="molecule type" value="Genomic_DNA"/>
</dbReference>
<name>A0AA46AHE4_9CLOT</name>
<protein>
    <recommendedName>
        <fullName evidence="4">Zn-finger containing protein</fullName>
    </recommendedName>
</protein>